<name>A0A7T7M958_9ACTO</name>
<dbReference type="Proteomes" id="UP000595895">
    <property type="component" value="Chromosome"/>
</dbReference>
<accession>A0A7T7M958</accession>
<dbReference type="Pfam" id="PF04977">
    <property type="entry name" value="DivIC"/>
    <property type="match status" value="1"/>
</dbReference>
<keyword evidence="2" id="KW-0472">Membrane</keyword>
<organism evidence="3 4">
    <name type="scientific">Actinomyces weissii</name>
    <dbReference type="NCBI Taxonomy" id="675090"/>
    <lineage>
        <taxon>Bacteria</taxon>
        <taxon>Bacillati</taxon>
        <taxon>Actinomycetota</taxon>
        <taxon>Actinomycetes</taxon>
        <taxon>Actinomycetales</taxon>
        <taxon>Actinomycetaceae</taxon>
        <taxon>Actinomyces</taxon>
    </lineage>
</organism>
<sequence>MSPRRPAPARPGSRPGTSRRAREPKPAPATAGRSTAPRADKTGRPDAAAPRSAGEAPRASSPSSLQIGGSTGFAVSYRVLVLAVVLVSSIIIVGPAARSFLLQRAEYADAKKELAQAQATQTALARELANWDDDAYARTQARQRLGYVMPGETSYIVIGAQELDRQDPADGVVNKPSPVPSPWYVILTGSVREASRPEPEPSASPLPGSPSPVPTAPASPHQENSP</sequence>
<dbReference type="EMBL" id="CP066802">
    <property type="protein sequence ID" value="QQM67118.1"/>
    <property type="molecule type" value="Genomic_DNA"/>
</dbReference>
<proteinExistence type="predicted"/>
<feature type="transmembrane region" description="Helical" evidence="2">
    <location>
        <begin position="75"/>
        <end position="97"/>
    </location>
</feature>
<evidence type="ECO:0000256" key="2">
    <source>
        <dbReference type="SAM" id="Phobius"/>
    </source>
</evidence>
<keyword evidence="2" id="KW-1133">Transmembrane helix</keyword>
<feature type="region of interest" description="Disordered" evidence="1">
    <location>
        <begin position="1"/>
        <end position="67"/>
    </location>
</feature>
<evidence type="ECO:0000313" key="3">
    <source>
        <dbReference type="EMBL" id="QQM67118.1"/>
    </source>
</evidence>
<dbReference type="KEGG" id="awe:JG540_08810"/>
<keyword evidence="2" id="KW-0812">Transmembrane</keyword>
<evidence type="ECO:0000313" key="4">
    <source>
        <dbReference type="Proteomes" id="UP000595895"/>
    </source>
</evidence>
<reference evidence="3 4" key="1">
    <citation type="submission" date="2020-12" db="EMBL/GenBank/DDBJ databases">
        <authorList>
            <person name="Zhou J."/>
        </authorList>
    </citation>
    <scope>NUCLEOTIDE SEQUENCE [LARGE SCALE GENOMIC DNA]</scope>
    <source>
        <strain evidence="3 4">CCUG 61299</strain>
    </source>
</reference>
<dbReference type="AlphaFoldDB" id="A0A7T7M958"/>
<feature type="region of interest" description="Disordered" evidence="1">
    <location>
        <begin position="190"/>
        <end position="226"/>
    </location>
</feature>
<dbReference type="InterPro" id="IPR007060">
    <property type="entry name" value="FtsL/DivIC"/>
</dbReference>
<dbReference type="RefSeq" id="WP_200275423.1">
    <property type="nucleotide sequence ID" value="NZ_CP066802.1"/>
</dbReference>
<protein>
    <submittedName>
        <fullName evidence="3">Septum formation initiator family protein</fullName>
    </submittedName>
</protein>
<gene>
    <name evidence="3" type="ORF">JG540_08810</name>
</gene>
<feature type="compositionally biased region" description="Pro residues" evidence="1">
    <location>
        <begin position="200"/>
        <end position="217"/>
    </location>
</feature>
<evidence type="ECO:0000256" key="1">
    <source>
        <dbReference type="SAM" id="MobiDB-lite"/>
    </source>
</evidence>
<keyword evidence="4" id="KW-1185">Reference proteome</keyword>